<protein>
    <submittedName>
        <fullName evidence="4">RWD domain-containing protein</fullName>
    </submittedName>
</protein>
<evidence type="ECO:0000259" key="3">
    <source>
        <dbReference type="PROSITE" id="PS50908"/>
    </source>
</evidence>
<dbReference type="EMBL" id="JBBJBU010000003">
    <property type="protein sequence ID" value="KAK7206425.1"/>
    <property type="molecule type" value="Genomic_DNA"/>
</dbReference>
<keyword evidence="5" id="KW-1185">Reference proteome</keyword>
<evidence type="ECO:0000256" key="1">
    <source>
        <dbReference type="SAM" id="Coils"/>
    </source>
</evidence>
<sequence>MDYEEEKAQEIELLQSMYPDEMTILSPTTYTIQLALQAPTSSKGLATKDNKQLLIVRVEYTEKYPETLPIIELSLEQEEEQDESDDEDESNSPEALVLDRHDLDALKEKAAEEIEENLGFPSIYAVTSSLKDQAETMLQSKQDAIERELDEIARKEEEAEQAKFRGTLVNRENFLIWRTKFKAEMAEKKRLETGKVEEKKRPTGREIFEKGLDGSKNEGDDELGDLPEAVSELAVSEA</sequence>
<feature type="compositionally biased region" description="Basic and acidic residues" evidence="2">
    <location>
        <begin position="191"/>
        <end position="218"/>
    </location>
</feature>
<dbReference type="InterPro" id="IPR016135">
    <property type="entry name" value="UBQ-conjugating_enzyme/RWD"/>
</dbReference>
<dbReference type="Pfam" id="PF05773">
    <property type="entry name" value="RWD"/>
    <property type="match status" value="1"/>
</dbReference>
<proteinExistence type="predicted"/>
<feature type="region of interest" description="Disordered" evidence="2">
    <location>
        <begin position="77"/>
        <end position="97"/>
    </location>
</feature>
<evidence type="ECO:0000313" key="5">
    <source>
        <dbReference type="Proteomes" id="UP001498771"/>
    </source>
</evidence>
<name>A0ABR1F9D1_9ASCO</name>
<dbReference type="GeneID" id="90035106"/>
<comment type="caution">
    <text evidence="4">The sequence shown here is derived from an EMBL/GenBank/DDBJ whole genome shotgun (WGS) entry which is preliminary data.</text>
</comment>
<keyword evidence="1" id="KW-0175">Coiled coil</keyword>
<evidence type="ECO:0000256" key="2">
    <source>
        <dbReference type="SAM" id="MobiDB-lite"/>
    </source>
</evidence>
<gene>
    <name evidence="4" type="ORF">BZA70DRAFT_135253</name>
</gene>
<feature type="region of interest" description="Disordered" evidence="2">
    <location>
        <begin position="191"/>
        <end position="238"/>
    </location>
</feature>
<organism evidence="4 5">
    <name type="scientific">Myxozyma melibiosi</name>
    <dbReference type="NCBI Taxonomy" id="54550"/>
    <lineage>
        <taxon>Eukaryota</taxon>
        <taxon>Fungi</taxon>
        <taxon>Dikarya</taxon>
        <taxon>Ascomycota</taxon>
        <taxon>Saccharomycotina</taxon>
        <taxon>Lipomycetes</taxon>
        <taxon>Lipomycetales</taxon>
        <taxon>Lipomycetaceae</taxon>
        <taxon>Myxozyma</taxon>
    </lineage>
</organism>
<feature type="compositionally biased region" description="Acidic residues" evidence="2">
    <location>
        <begin position="77"/>
        <end position="91"/>
    </location>
</feature>
<accession>A0ABR1F9D1</accession>
<feature type="domain" description="RWD" evidence="3">
    <location>
        <begin position="9"/>
        <end position="137"/>
    </location>
</feature>
<dbReference type="SMART" id="SM00591">
    <property type="entry name" value="RWD"/>
    <property type="match status" value="1"/>
</dbReference>
<dbReference type="PROSITE" id="PS50908">
    <property type="entry name" value="RWD"/>
    <property type="match status" value="1"/>
</dbReference>
<feature type="coiled-coil region" evidence="1">
    <location>
        <begin position="131"/>
        <end position="165"/>
    </location>
</feature>
<dbReference type="InterPro" id="IPR006575">
    <property type="entry name" value="RWD_dom"/>
</dbReference>
<reference evidence="4 5" key="1">
    <citation type="submission" date="2024-03" db="EMBL/GenBank/DDBJ databases">
        <title>Genome-scale model development and genomic sequencing of the oleaginous clade Lipomyces.</title>
        <authorList>
            <consortium name="Lawrence Berkeley National Laboratory"/>
            <person name="Czajka J.J."/>
            <person name="Han Y."/>
            <person name="Kim J."/>
            <person name="Mondo S.J."/>
            <person name="Hofstad B.A."/>
            <person name="Robles A."/>
            <person name="Haridas S."/>
            <person name="Riley R."/>
            <person name="LaButti K."/>
            <person name="Pangilinan J."/>
            <person name="Andreopoulos W."/>
            <person name="Lipzen A."/>
            <person name="Yan J."/>
            <person name="Wang M."/>
            <person name="Ng V."/>
            <person name="Grigoriev I.V."/>
            <person name="Spatafora J.W."/>
            <person name="Magnuson J.K."/>
            <person name="Baker S.E."/>
            <person name="Pomraning K.R."/>
        </authorList>
    </citation>
    <scope>NUCLEOTIDE SEQUENCE [LARGE SCALE GENOMIC DNA]</scope>
    <source>
        <strain evidence="4 5">Phaff 52-87</strain>
    </source>
</reference>
<dbReference type="SUPFAM" id="SSF54495">
    <property type="entry name" value="UBC-like"/>
    <property type="match status" value="1"/>
</dbReference>
<dbReference type="PANTHER" id="PTHR12292">
    <property type="entry name" value="RWD DOMAIN-CONTAINING PROTEIN"/>
    <property type="match status" value="1"/>
</dbReference>
<dbReference type="Gene3D" id="3.10.110.10">
    <property type="entry name" value="Ubiquitin Conjugating Enzyme"/>
    <property type="match status" value="1"/>
</dbReference>
<evidence type="ECO:0000313" key="4">
    <source>
        <dbReference type="EMBL" id="KAK7206425.1"/>
    </source>
</evidence>
<dbReference type="InterPro" id="IPR040213">
    <property type="entry name" value="GIR2-like"/>
</dbReference>
<dbReference type="Proteomes" id="UP001498771">
    <property type="component" value="Unassembled WGS sequence"/>
</dbReference>
<dbReference type="RefSeq" id="XP_064769458.1">
    <property type="nucleotide sequence ID" value="XM_064909594.1"/>
</dbReference>